<reference evidence="13" key="1">
    <citation type="submission" date="2019-07" db="EMBL/GenBank/DDBJ databases">
        <authorList>
            <person name="Tang R."/>
            <person name="Jiang N.-J."/>
            <person name="Ning C."/>
            <person name="Li G.-C."/>
            <person name="Huang L.-Q."/>
            <person name="Wang C.-Z."/>
        </authorList>
    </citation>
    <scope>NUCLEOTIDE SEQUENCE</scope>
</reference>
<evidence type="ECO:0000256" key="3">
    <source>
        <dbReference type="ARBA" id="ARBA00022475"/>
    </source>
</evidence>
<dbReference type="PANTHER" id="PTHR42643">
    <property type="entry name" value="IONOTROPIC RECEPTOR 20A-RELATED"/>
    <property type="match status" value="1"/>
</dbReference>
<feature type="signal peptide" evidence="11">
    <location>
        <begin position="1"/>
        <end position="17"/>
    </location>
</feature>
<evidence type="ECO:0000256" key="4">
    <source>
        <dbReference type="ARBA" id="ARBA00022692"/>
    </source>
</evidence>
<evidence type="ECO:0000256" key="8">
    <source>
        <dbReference type="ARBA" id="ARBA00023180"/>
    </source>
</evidence>
<feature type="chain" id="PRO_5028827306" evidence="11">
    <location>
        <begin position="18"/>
        <end position="854"/>
    </location>
</feature>
<evidence type="ECO:0000313" key="13">
    <source>
        <dbReference type="EMBL" id="QNS36185.1"/>
    </source>
</evidence>
<organism evidence="13">
    <name type="scientific">Mythimna separata</name>
    <name type="common">Oriental armyworm</name>
    <name type="synonym">Pseudaletia separata</name>
    <dbReference type="NCBI Taxonomy" id="271217"/>
    <lineage>
        <taxon>Eukaryota</taxon>
        <taxon>Metazoa</taxon>
        <taxon>Ecdysozoa</taxon>
        <taxon>Arthropoda</taxon>
        <taxon>Hexapoda</taxon>
        <taxon>Insecta</taxon>
        <taxon>Pterygota</taxon>
        <taxon>Neoptera</taxon>
        <taxon>Endopterygota</taxon>
        <taxon>Lepidoptera</taxon>
        <taxon>Glossata</taxon>
        <taxon>Ditrysia</taxon>
        <taxon>Noctuoidea</taxon>
        <taxon>Noctuidae</taxon>
        <taxon>Noctuinae</taxon>
        <taxon>Hadenini</taxon>
        <taxon>Mythimna</taxon>
    </lineage>
</organism>
<evidence type="ECO:0000256" key="9">
    <source>
        <dbReference type="SAM" id="MobiDB-lite"/>
    </source>
</evidence>
<keyword evidence="11" id="KW-0732">Signal</keyword>
<name>A0A7H1DH59_MYTSE</name>
<dbReference type="Pfam" id="PF00060">
    <property type="entry name" value="Lig_chan"/>
    <property type="match status" value="1"/>
</dbReference>
<dbReference type="Gene3D" id="1.10.287.70">
    <property type="match status" value="1"/>
</dbReference>
<keyword evidence="6 10" id="KW-0472">Membrane</keyword>
<evidence type="ECO:0000256" key="7">
    <source>
        <dbReference type="ARBA" id="ARBA00023170"/>
    </source>
</evidence>
<dbReference type="PANTHER" id="PTHR42643:SF24">
    <property type="entry name" value="IONOTROPIC RECEPTOR 60A"/>
    <property type="match status" value="1"/>
</dbReference>
<feature type="domain" description="Ionotropic glutamate receptor C-terminal" evidence="12">
    <location>
        <begin position="421"/>
        <end position="702"/>
    </location>
</feature>
<comment type="subcellular location">
    <subcellularLocation>
        <location evidence="1">Cell membrane</location>
        <topology evidence="1">Multi-pass membrane protein</topology>
    </subcellularLocation>
</comment>
<proteinExistence type="evidence at transcript level"/>
<keyword evidence="3" id="KW-1003">Cell membrane</keyword>
<evidence type="ECO:0000256" key="10">
    <source>
        <dbReference type="SAM" id="Phobius"/>
    </source>
</evidence>
<keyword evidence="4 10" id="KW-0812">Transmembrane</keyword>
<dbReference type="AlphaFoldDB" id="A0A7H1DH59"/>
<dbReference type="GO" id="GO:0050906">
    <property type="term" value="P:detection of stimulus involved in sensory perception"/>
    <property type="evidence" value="ECO:0007669"/>
    <property type="project" value="UniProtKB-ARBA"/>
</dbReference>
<feature type="region of interest" description="Disordered" evidence="9">
    <location>
        <begin position="829"/>
        <end position="854"/>
    </location>
</feature>
<dbReference type="GO" id="GO:0005886">
    <property type="term" value="C:plasma membrane"/>
    <property type="evidence" value="ECO:0007669"/>
    <property type="project" value="UniProtKB-SubCell"/>
</dbReference>
<evidence type="ECO:0000256" key="11">
    <source>
        <dbReference type="SAM" id="SignalP"/>
    </source>
</evidence>
<dbReference type="InterPro" id="IPR052192">
    <property type="entry name" value="Insect_Ionotropic_Sensory_Rcpt"/>
</dbReference>
<dbReference type="SUPFAM" id="SSF53850">
    <property type="entry name" value="Periplasmic binding protein-like II"/>
    <property type="match status" value="1"/>
</dbReference>
<accession>A0A7H1DH59</accession>
<dbReference type="InterPro" id="IPR001320">
    <property type="entry name" value="Iontro_rcpt_C"/>
</dbReference>
<sequence>MAVSWFCAVILFYYVFGEEVLVEYYPSQSHIDAGSKVQRKREIKTNDLPKDVYTNDTSQQIKWRHFNQEENDDDGEIHKRALDPVFHGHPKTREELWNMHFLNETAVFDQTPSLVNLLHNISLTYLKDCVPVILYDSQVKSKESYLVQKVLKDFPMSVIHGYINESNELVQPKLLHASTDCQHYILFLSDIKVSAKILGKQPENKIIIVARSSQWALKEFLASVNSRMFVNLLVIGQSFKEGDDETLESPYILYTHKLYTDGLGASQPVVLNSWTHGKFSRNVDLFPLKMTEGYAGHRFVVAAANQPPFVFRRIKSDLDGGNPRVVWEGVEIRILKLLAERNNFSIEIIEPRELNLGPGDSVAKEVMLGRADIGIAGMYLTSDRVRDMDVSMAHSHDCAIFITLMSTALPRYRAILGPFHWHVWLALTFTYLFGMFPLAFSDKHTLRHLLHNSGEIENMFWYVFGTFTNCFTFLGKNSWSKTNKITTRLLIGWYWIFTIIITSCYTGSIIAFVTLPVFPETVDTIKQLLAGFYRVGTLDRGGWEKWFLNSSDPDTAKLLKKLELVPNVEAGIRNTTKAFFWPYAFLGSKAELEYIVQANFTATKSKRSVLHISNECFVPFGVAISFPNNSVYSAKMNFDISRMIQSGLIDKITDEVRFEMQRSLTGHFLAAGSGTIKIPSAEEKGLTLEDTQGMFLLLAAGFIIAGTALVSEWMGGFTRRCRFTRKVDTPISVNSGEHLIPTPKTDIDSEIRIIGDTESRLNFDSRPSTAVSTDTLDGQIINVSEDNFDVHNTFNVSRFDSRRSSSLDLDREVREIFEKDSKRRRFVSHDMESLDENGSTVSRAAFGDPIKHDK</sequence>
<evidence type="ECO:0000256" key="6">
    <source>
        <dbReference type="ARBA" id="ARBA00023136"/>
    </source>
</evidence>
<evidence type="ECO:0000259" key="12">
    <source>
        <dbReference type="Pfam" id="PF00060"/>
    </source>
</evidence>
<keyword evidence="5 10" id="KW-1133">Transmembrane helix</keyword>
<evidence type="ECO:0000256" key="1">
    <source>
        <dbReference type="ARBA" id="ARBA00004651"/>
    </source>
</evidence>
<evidence type="ECO:0000256" key="5">
    <source>
        <dbReference type="ARBA" id="ARBA00022989"/>
    </source>
</evidence>
<keyword evidence="7 13" id="KW-0675">Receptor</keyword>
<feature type="transmembrane region" description="Helical" evidence="10">
    <location>
        <begin position="491"/>
        <end position="518"/>
    </location>
</feature>
<feature type="transmembrane region" description="Helical" evidence="10">
    <location>
        <begin position="421"/>
        <end position="440"/>
    </location>
</feature>
<keyword evidence="8" id="KW-0325">Glycoprotein</keyword>
<dbReference type="EMBL" id="MN171105">
    <property type="protein sequence ID" value="QNS36185.1"/>
    <property type="molecule type" value="mRNA"/>
</dbReference>
<dbReference type="GO" id="GO:0015276">
    <property type="term" value="F:ligand-gated monoatomic ion channel activity"/>
    <property type="evidence" value="ECO:0007669"/>
    <property type="project" value="InterPro"/>
</dbReference>
<dbReference type="Gene3D" id="3.40.190.10">
    <property type="entry name" value="Periplasmic binding protein-like II"/>
    <property type="match status" value="1"/>
</dbReference>
<evidence type="ECO:0000256" key="2">
    <source>
        <dbReference type="ARBA" id="ARBA00008685"/>
    </source>
</evidence>
<protein>
    <submittedName>
        <fullName evidence="13">Ionotropic receptor 21a</fullName>
    </submittedName>
</protein>
<feature type="transmembrane region" description="Helical" evidence="10">
    <location>
        <begin position="694"/>
        <end position="715"/>
    </location>
</feature>
<comment type="similarity">
    <text evidence="2">Belongs to the glutamate-gated ion channel (TC 1.A.10.1) family.</text>
</comment>